<dbReference type="PANTHER" id="PTHR34574:SF10">
    <property type="entry name" value="OS09G0482800 PROTEIN"/>
    <property type="match status" value="1"/>
</dbReference>
<evidence type="ECO:0000313" key="1">
    <source>
        <dbReference type="EMBL" id="KAK7823113.1"/>
    </source>
</evidence>
<comment type="caution">
    <text evidence="1">The sequence shown here is derived from an EMBL/GenBank/DDBJ whole genome shotgun (WGS) entry which is preliminary data.</text>
</comment>
<sequence>MSVEVLDAATIFNFVEDEEAFNVSICDHFAHLDTDHDGLLLPMELGSCQFRWSLKRTASSRKPWTESP</sequence>
<organism evidence="1 2">
    <name type="scientific">Quercus suber</name>
    <name type="common">Cork oak</name>
    <dbReference type="NCBI Taxonomy" id="58331"/>
    <lineage>
        <taxon>Eukaryota</taxon>
        <taxon>Viridiplantae</taxon>
        <taxon>Streptophyta</taxon>
        <taxon>Embryophyta</taxon>
        <taxon>Tracheophyta</taxon>
        <taxon>Spermatophyta</taxon>
        <taxon>Magnoliopsida</taxon>
        <taxon>eudicotyledons</taxon>
        <taxon>Gunneridae</taxon>
        <taxon>Pentapetalae</taxon>
        <taxon>rosids</taxon>
        <taxon>fabids</taxon>
        <taxon>Fagales</taxon>
        <taxon>Fagaceae</taxon>
        <taxon>Quercus</taxon>
    </lineage>
</organism>
<proteinExistence type="predicted"/>
<keyword evidence="2" id="KW-1185">Reference proteome</keyword>
<evidence type="ECO:0000313" key="2">
    <source>
        <dbReference type="Proteomes" id="UP000237347"/>
    </source>
</evidence>
<dbReference type="EMBL" id="PKMF04000645">
    <property type="protein sequence ID" value="KAK7823113.1"/>
    <property type="molecule type" value="Genomic_DNA"/>
</dbReference>
<dbReference type="AlphaFoldDB" id="A0AAW0J8H8"/>
<protein>
    <recommendedName>
        <fullName evidence="3">EF-hand domain-containing protein</fullName>
    </recommendedName>
</protein>
<accession>A0AAW0J8H8</accession>
<name>A0AAW0J8H8_QUESU</name>
<evidence type="ECO:0008006" key="3">
    <source>
        <dbReference type="Google" id="ProtNLM"/>
    </source>
</evidence>
<dbReference type="PANTHER" id="PTHR34574">
    <property type="entry name" value="CALCIUM-BINDING EF-HAND FAMILY PROTEIN-RELATED"/>
    <property type="match status" value="1"/>
</dbReference>
<gene>
    <name evidence="1" type="ORF">CFP56_035902</name>
</gene>
<dbReference type="Proteomes" id="UP000237347">
    <property type="component" value="Unassembled WGS sequence"/>
</dbReference>
<reference evidence="1 2" key="1">
    <citation type="journal article" date="2018" name="Sci. Data">
        <title>The draft genome sequence of cork oak.</title>
        <authorList>
            <person name="Ramos A.M."/>
            <person name="Usie A."/>
            <person name="Barbosa P."/>
            <person name="Barros P.M."/>
            <person name="Capote T."/>
            <person name="Chaves I."/>
            <person name="Simoes F."/>
            <person name="Abreu I."/>
            <person name="Carrasquinho I."/>
            <person name="Faro C."/>
            <person name="Guimaraes J.B."/>
            <person name="Mendonca D."/>
            <person name="Nobrega F."/>
            <person name="Rodrigues L."/>
            <person name="Saibo N.J.M."/>
            <person name="Varela M.C."/>
            <person name="Egas C."/>
            <person name="Matos J."/>
            <person name="Miguel C.M."/>
            <person name="Oliveira M.M."/>
            <person name="Ricardo C.P."/>
            <person name="Goncalves S."/>
        </authorList>
    </citation>
    <scope>NUCLEOTIDE SEQUENCE [LARGE SCALE GENOMIC DNA]</scope>
    <source>
        <strain evidence="2">cv. HL8</strain>
    </source>
</reference>